<dbReference type="SUPFAM" id="SSF52374">
    <property type="entry name" value="Nucleotidylyl transferase"/>
    <property type="match status" value="1"/>
</dbReference>
<dbReference type="InterPro" id="IPR042176">
    <property type="entry name" value="Pantoate_ligase_C"/>
</dbReference>
<feature type="binding site" evidence="15">
    <location>
        <position position="69"/>
    </location>
    <ligand>
        <name>beta-alanine</name>
        <dbReference type="ChEBI" id="CHEBI:57966"/>
    </ligand>
</feature>
<evidence type="ECO:0000256" key="6">
    <source>
        <dbReference type="ARBA" id="ARBA00022490"/>
    </source>
</evidence>
<organism evidence="16 17">
    <name type="scientific">Candidatus Corynebacterium avicola</name>
    <dbReference type="NCBI Taxonomy" id="2838527"/>
    <lineage>
        <taxon>Bacteria</taxon>
        <taxon>Bacillati</taxon>
        <taxon>Actinomycetota</taxon>
        <taxon>Actinomycetes</taxon>
        <taxon>Mycobacteriales</taxon>
        <taxon>Corynebacteriaceae</taxon>
        <taxon>Corynebacterium</taxon>
    </lineage>
</organism>
<dbReference type="Gene3D" id="3.30.1300.10">
    <property type="entry name" value="Pantoate-beta-alanine ligase, C-terminal domain"/>
    <property type="match status" value="1"/>
</dbReference>
<feature type="binding site" evidence="15">
    <location>
        <begin position="192"/>
        <end position="195"/>
    </location>
    <ligand>
        <name>ATP</name>
        <dbReference type="ChEBI" id="CHEBI:30616"/>
    </ligand>
</feature>
<comment type="function">
    <text evidence="13 15">Catalyzes the condensation of pantoate with beta-alanine in an ATP-dependent reaction via a pantoyl-adenylate intermediate.</text>
</comment>
<comment type="similarity">
    <text evidence="3 15">Belongs to the pantothenate synthetase family.</text>
</comment>
<feature type="binding site" evidence="15">
    <location>
        <position position="69"/>
    </location>
    <ligand>
        <name>(R)-pantoate</name>
        <dbReference type="ChEBI" id="CHEBI:15980"/>
    </ligand>
</feature>
<keyword evidence="7 15" id="KW-0436">Ligase</keyword>
<dbReference type="GO" id="GO:0005829">
    <property type="term" value="C:cytosol"/>
    <property type="evidence" value="ECO:0007669"/>
    <property type="project" value="TreeGrafter"/>
</dbReference>
<reference evidence="16" key="1">
    <citation type="journal article" date="2021" name="PeerJ">
        <title>Extensive microbial diversity within the chicken gut microbiome revealed by metagenomics and culture.</title>
        <authorList>
            <person name="Gilroy R."/>
            <person name="Ravi A."/>
            <person name="Getino M."/>
            <person name="Pursley I."/>
            <person name="Horton D.L."/>
            <person name="Alikhan N.F."/>
            <person name="Baker D."/>
            <person name="Gharbi K."/>
            <person name="Hall N."/>
            <person name="Watson M."/>
            <person name="Adriaenssens E.M."/>
            <person name="Foster-Nyarko E."/>
            <person name="Jarju S."/>
            <person name="Secka A."/>
            <person name="Antonio M."/>
            <person name="Oren A."/>
            <person name="Chaudhuri R.R."/>
            <person name="La Ragione R."/>
            <person name="Hildebrand F."/>
            <person name="Pallen M.J."/>
        </authorList>
    </citation>
    <scope>NUCLEOTIDE SEQUENCE</scope>
    <source>
        <strain evidence="16">CHK32-1732</strain>
    </source>
</reference>
<evidence type="ECO:0000256" key="12">
    <source>
        <dbReference type="ARBA" id="ARBA00048258"/>
    </source>
</evidence>
<dbReference type="PANTHER" id="PTHR21299:SF1">
    <property type="entry name" value="PANTOATE--BETA-ALANINE LIGASE"/>
    <property type="match status" value="1"/>
</dbReference>
<evidence type="ECO:0000256" key="1">
    <source>
        <dbReference type="ARBA" id="ARBA00004496"/>
    </source>
</evidence>
<evidence type="ECO:0000256" key="5">
    <source>
        <dbReference type="ARBA" id="ARBA00014155"/>
    </source>
</evidence>
<comment type="miscellaneous">
    <text evidence="15">The reaction proceeds by a bi uni uni bi ping pong mechanism.</text>
</comment>
<comment type="subunit">
    <text evidence="15">Homodimer.</text>
</comment>
<name>A0A9D1UMM5_9CORY</name>
<dbReference type="GO" id="GO:0004592">
    <property type="term" value="F:pantoate-beta-alanine ligase activity"/>
    <property type="evidence" value="ECO:0007669"/>
    <property type="project" value="UniProtKB-UniRule"/>
</dbReference>
<evidence type="ECO:0000256" key="9">
    <source>
        <dbReference type="ARBA" id="ARBA00022741"/>
    </source>
</evidence>
<dbReference type="EC" id="6.3.2.1" evidence="4 15"/>
<dbReference type="GO" id="GO:0015940">
    <property type="term" value="P:pantothenate biosynthetic process"/>
    <property type="evidence" value="ECO:0007669"/>
    <property type="project" value="UniProtKB-UniRule"/>
</dbReference>
<evidence type="ECO:0000313" key="17">
    <source>
        <dbReference type="Proteomes" id="UP000824190"/>
    </source>
</evidence>
<evidence type="ECO:0000313" key="16">
    <source>
        <dbReference type="EMBL" id="HIW91995.1"/>
    </source>
</evidence>
<dbReference type="HAMAP" id="MF_00158">
    <property type="entry name" value="PanC"/>
    <property type="match status" value="1"/>
</dbReference>
<dbReference type="InterPro" id="IPR003721">
    <property type="entry name" value="Pantoate_ligase"/>
</dbReference>
<dbReference type="NCBIfam" id="TIGR00018">
    <property type="entry name" value="panC"/>
    <property type="match status" value="1"/>
</dbReference>
<feature type="active site" description="Proton donor" evidence="15">
    <location>
        <position position="44"/>
    </location>
</feature>
<gene>
    <name evidence="15 16" type="primary">panC</name>
    <name evidence="16" type="ORF">H9870_10080</name>
</gene>
<accession>A0A9D1UMM5</accession>
<evidence type="ECO:0000256" key="8">
    <source>
        <dbReference type="ARBA" id="ARBA00022655"/>
    </source>
</evidence>
<evidence type="ECO:0000256" key="14">
    <source>
        <dbReference type="ARBA" id="ARBA00077433"/>
    </source>
</evidence>
<sequence>MSFTPAQATVYTEIETIGELTRAMRKAGRPVVLVPTMGALHEGHLSLVRAAQSIPRALVIVSIFVNPLQFAEGEDLDAYPRTLESDVEKLRAVGVDAVFAPSPREMYPNGPRSTVHPGPVGEILEGEQRPTHFAGVLTVVAKLFQITNCSHAFFGEKDYQQLVLIQQMVTDLNLGVAVHGVPVVRESDGLAKSSRNVYLSDEERQLSLTLSAALLAGAHVAEDGADAVLDTARAILDDAEDIELDYLALRGLDLGEAPEVGNARLLVAARVGATRLIDNVGVPVGVGFRNIEAAEAEAEAQAEAAGSAGTDTLTTTEG</sequence>
<dbReference type="GO" id="GO:0005524">
    <property type="term" value="F:ATP binding"/>
    <property type="evidence" value="ECO:0007669"/>
    <property type="project" value="UniProtKB-KW"/>
</dbReference>
<feature type="binding site" evidence="15">
    <location>
        <begin position="155"/>
        <end position="158"/>
    </location>
    <ligand>
        <name>ATP</name>
        <dbReference type="ChEBI" id="CHEBI:30616"/>
    </ligand>
</feature>
<evidence type="ECO:0000256" key="11">
    <source>
        <dbReference type="ARBA" id="ARBA00032806"/>
    </source>
</evidence>
<feature type="binding site" evidence="15">
    <location>
        <begin position="37"/>
        <end position="44"/>
    </location>
    <ligand>
        <name>ATP</name>
        <dbReference type="ChEBI" id="CHEBI:30616"/>
    </ligand>
</feature>
<evidence type="ECO:0000256" key="2">
    <source>
        <dbReference type="ARBA" id="ARBA00004990"/>
    </source>
</evidence>
<evidence type="ECO:0000256" key="15">
    <source>
        <dbReference type="HAMAP-Rule" id="MF_00158"/>
    </source>
</evidence>
<dbReference type="FunFam" id="3.40.50.620:FF:000114">
    <property type="entry name" value="Pantothenate synthetase"/>
    <property type="match status" value="1"/>
</dbReference>
<keyword evidence="6 15" id="KW-0963">Cytoplasm</keyword>
<evidence type="ECO:0000256" key="4">
    <source>
        <dbReference type="ARBA" id="ARBA00012219"/>
    </source>
</evidence>
<dbReference type="Pfam" id="PF02569">
    <property type="entry name" value="Pantoate_ligase"/>
    <property type="match status" value="1"/>
</dbReference>
<dbReference type="InterPro" id="IPR014729">
    <property type="entry name" value="Rossmann-like_a/b/a_fold"/>
</dbReference>
<feature type="binding site" evidence="15">
    <location>
        <position position="184"/>
    </location>
    <ligand>
        <name>ATP</name>
        <dbReference type="ChEBI" id="CHEBI:30616"/>
    </ligand>
</feature>
<feature type="binding site" evidence="15">
    <location>
        <position position="161"/>
    </location>
    <ligand>
        <name>(R)-pantoate</name>
        <dbReference type="ChEBI" id="CHEBI:15980"/>
    </ligand>
</feature>
<dbReference type="CDD" id="cd00560">
    <property type="entry name" value="PanC"/>
    <property type="match status" value="1"/>
</dbReference>
<dbReference type="PANTHER" id="PTHR21299">
    <property type="entry name" value="CYTIDYLATE KINASE/PANTOATE-BETA-ALANINE LIGASE"/>
    <property type="match status" value="1"/>
</dbReference>
<keyword evidence="10 15" id="KW-0067">ATP-binding</keyword>
<evidence type="ECO:0000256" key="7">
    <source>
        <dbReference type="ARBA" id="ARBA00022598"/>
    </source>
</evidence>
<dbReference type="Proteomes" id="UP000824190">
    <property type="component" value="Unassembled WGS sequence"/>
</dbReference>
<evidence type="ECO:0000256" key="13">
    <source>
        <dbReference type="ARBA" id="ARBA00055042"/>
    </source>
</evidence>
<dbReference type="EMBL" id="DXGC01000083">
    <property type="protein sequence ID" value="HIW91995.1"/>
    <property type="molecule type" value="Genomic_DNA"/>
</dbReference>
<evidence type="ECO:0000256" key="3">
    <source>
        <dbReference type="ARBA" id="ARBA00009256"/>
    </source>
</evidence>
<comment type="pathway">
    <text evidence="2 15">Cofactor biosynthesis; (R)-pantothenate biosynthesis; (R)-pantothenate from (R)-pantoate and beta-alanine: step 1/1.</text>
</comment>
<reference evidence="16" key="2">
    <citation type="submission" date="2021-04" db="EMBL/GenBank/DDBJ databases">
        <authorList>
            <person name="Gilroy R."/>
        </authorList>
    </citation>
    <scope>NUCLEOTIDE SEQUENCE</scope>
    <source>
        <strain evidence="16">CHK32-1732</strain>
    </source>
</reference>
<keyword evidence="9 15" id="KW-0547">Nucleotide-binding</keyword>
<comment type="caution">
    <text evidence="16">The sequence shown here is derived from an EMBL/GenBank/DDBJ whole genome shotgun (WGS) entry which is preliminary data.</text>
</comment>
<protein>
    <recommendedName>
        <fullName evidence="5 15">Pantothenate synthetase</fullName>
        <shortName evidence="15">PS</shortName>
        <ecNumber evidence="4 15">6.3.2.1</ecNumber>
    </recommendedName>
    <alternativeName>
        <fullName evidence="14 15">Pantoate--beta-alanine ligase</fullName>
    </alternativeName>
    <alternativeName>
        <fullName evidence="11 15">Pantoate-activating enzyme</fullName>
    </alternativeName>
</protein>
<comment type="subcellular location">
    <subcellularLocation>
        <location evidence="1 15">Cytoplasm</location>
    </subcellularLocation>
</comment>
<proteinExistence type="inferred from homology"/>
<keyword evidence="8 15" id="KW-0566">Pantothenate biosynthesis</keyword>
<dbReference type="AlphaFoldDB" id="A0A9D1UMM5"/>
<dbReference type="Gene3D" id="3.40.50.620">
    <property type="entry name" value="HUPs"/>
    <property type="match status" value="1"/>
</dbReference>
<evidence type="ECO:0000256" key="10">
    <source>
        <dbReference type="ARBA" id="ARBA00022840"/>
    </source>
</evidence>
<comment type="catalytic activity">
    <reaction evidence="12 15">
        <text>(R)-pantoate + beta-alanine + ATP = (R)-pantothenate + AMP + diphosphate + H(+)</text>
        <dbReference type="Rhea" id="RHEA:10912"/>
        <dbReference type="ChEBI" id="CHEBI:15378"/>
        <dbReference type="ChEBI" id="CHEBI:15980"/>
        <dbReference type="ChEBI" id="CHEBI:29032"/>
        <dbReference type="ChEBI" id="CHEBI:30616"/>
        <dbReference type="ChEBI" id="CHEBI:33019"/>
        <dbReference type="ChEBI" id="CHEBI:57966"/>
        <dbReference type="ChEBI" id="CHEBI:456215"/>
        <dbReference type="EC" id="6.3.2.1"/>
    </reaction>
</comment>